<dbReference type="Gene3D" id="3.90.1680.10">
    <property type="entry name" value="SOS response associated peptidase-like"/>
    <property type="match status" value="1"/>
</dbReference>
<dbReference type="Proteomes" id="UP000305939">
    <property type="component" value="Unassembled WGS sequence"/>
</dbReference>
<evidence type="ECO:0000313" key="10">
    <source>
        <dbReference type="Proteomes" id="UP000305939"/>
    </source>
</evidence>
<dbReference type="RefSeq" id="WP_136335205.1">
    <property type="nucleotide sequence ID" value="NZ_QXMP01000002.1"/>
</dbReference>
<sequence>MCYHTSQTKTTSQLERRFKVKRDPEFDIGETDFTFYHSNGFAHQNLLMIPQEKPSFLTPAMWGIMPPDQAGANYKQYYKESIRFGSGLNARSEKLFDHFIYKRSALSRRCIIPVDGFFEPHEHLKKKYPYFITRQDRESFALAGIYNRSPDGYVTMAVLTREASPFFSDIHNVKKRQPVILHGIAEKTWLDPELEEESVRELLETAYPDEKLEGYPVSKDLYKSKVNSDHAEILTRYNYPELNTLF</sequence>
<dbReference type="Pfam" id="PF02586">
    <property type="entry name" value="SRAP"/>
    <property type="match status" value="1"/>
</dbReference>
<protein>
    <recommendedName>
        <fullName evidence="8">Abasic site processing protein</fullName>
        <ecNumber evidence="8">3.4.-.-</ecNumber>
    </recommendedName>
</protein>
<dbReference type="GO" id="GO:0006508">
    <property type="term" value="P:proteolysis"/>
    <property type="evidence" value="ECO:0007669"/>
    <property type="project" value="UniProtKB-KW"/>
</dbReference>
<evidence type="ECO:0000256" key="4">
    <source>
        <dbReference type="ARBA" id="ARBA00022801"/>
    </source>
</evidence>
<proteinExistence type="inferred from homology"/>
<dbReference type="GO" id="GO:0016829">
    <property type="term" value="F:lyase activity"/>
    <property type="evidence" value="ECO:0007669"/>
    <property type="project" value="UniProtKB-KW"/>
</dbReference>
<keyword evidence="5" id="KW-0190">Covalent protein-DNA linkage</keyword>
<dbReference type="InterPro" id="IPR003738">
    <property type="entry name" value="SRAP"/>
</dbReference>
<name>A0A4S3M4H1_9FLAO</name>
<evidence type="ECO:0000256" key="1">
    <source>
        <dbReference type="ARBA" id="ARBA00008136"/>
    </source>
</evidence>
<gene>
    <name evidence="9" type="ORF">E7Z59_05145</name>
</gene>
<dbReference type="PANTHER" id="PTHR13604">
    <property type="entry name" value="DC12-RELATED"/>
    <property type="match status" value="1"/>
</dbReference>
<evidence type="ECO:0000256" key="2">
    <source>
        <dbReference type="ARBA" id="ARBA00022670"/>
    </source>
</evidence>
<keyword evidence="10" id="KW-1185">Reference proteome</keyword>
<dbReference type="GO" id="GO:0008233">
    <property type="term" value="F:peptidase activity"/>
    <property type="evidence" value="ECO:0007669"/>
    <property type="project" value="UniProtKB-KW"/>
</dbReference>
<dbReference type="InterPro" id="IPR036590">
    <property type="entry name" value="SRAP-like"/>
</dbReference>
<dbReference type="GO" id="GO:0106300">
    <property type="term" value="P:protein-DNA covalent cross-linking repair"/>
    <property type="evidence" value="ECO:0007669"/>
    <property type="project" value="InterPro"/>
</dbReference>
<comment type="similarity">
    <text evidence="1 8">Belongs to the SOS response-associated peptidase family.</text>
</comment>
<evidence type="ECO:0000256" key="5">
    <source>
        <dbReference type="ARBA" id="ARBA00023124"/>
    </source>
</evidence>
<keyword evidence="3" id="KW-0227">DNA damage</keyword>
<dbReference type="EC" id="3.4.-.-" evidence="8"/>
<evidence type="ECO:0000256" key="7">
    <source>
        <dbReference type="ARBA" id="ARBA00023239"/>
    </source>
</evidence>
<evidence type="ECO:0000313" key="9">
    <source>
        <dbReference type="EMBL" id="THD69715.1"/>
    </source>
</evidence>
<accession>A0A4S3M4H1</accession>
<dbReference type="EMBL" id="SSMC01000001">
    <property type="protein sequence ID" value="THD69715.1"/>
    <property type="molecule type" value="Genomic_DNA"/>
</dbReference>
<dbReference type="SUPFAM" id="SSF143081">
    <property type="entry name" value="BB1717-like"/>
    <property type="match status" value="1"/>
</dbReference>
<dbReference type="PANTHER" id="PTHR13604:SF0">
    <property type="entry name" value="ABASIC SITE PROCESSING PROTEIN HMCES"/>
    <property type="match status" value="1"/>
</dbReference>
<keyword evidence="6" id="KW-0238">DNA-binding</keyword>
<comment type="caution">
    <text evidence="9">The sequence shown here is derived from an EMBL/GenBank/DDBJ whole genome shotgun (WGS) entry which is preliminary data.</text>
</comment>
<dbReference type="GO" id="GO:0003697">
    <property type="term" value="F:single-stranded DNA binding"/>
    <property type="evidence" value="ECO:0007669"/>
    <property type="project" value="InterPro"/>
</dbReference>
<dbReference type="OrthoDB" id="9782620at2"/>
<evidence type="ECO:0000256" key="8">
    <source>
        <dbReference type="RuleBase" id="RU364100"/>
    </source>
</evidence>
<reference evidence="9 10" key="1">
    <citation type="submission" date="2019-04" db="EMBL/GenBank/DDBJ databases">
        <title>Draft genome sequence of Robertkochia marina CC-AMO-30D.</title>
        <authorList>
            <person name="Hameed A."/>
            <person name="Lin S.-Y."/>
            <person name="Shahina M."/>
            <person name="Lai W.-A."/>
            <person name="Young C.-C."/>
        </authorList>
    </citation>
    <scope>NUCLEOTIDE SEQUENCE [LARGE SCALE GENOMIC DNA]</scope>
    <source>
        <strain evidence="9 10">CC-AMO-30D</strain>
    </source>
</reference>
<evidence type="ECO:0000256" key="6">
    <source>
        <dbReference type="ARBA" id="ARBA00023125"/>
    </source>
</evidence>
<organism evidence="9 10">
    <name type="scientific">Robertkochia marina</name>
    <dbReference type="NCBI Taxonomy" id="1227945"/>
    <lineage>
        <taxon>Bacteria</taxon>
        <taxon>Pseudomonadati</taxon>
        <taxon>Bacteroidota</taxon>
        <taxon>Flavobacteriia</taxon>
        <taxon>Flavobacteriales</taxon>
        <taxon>Flavobacteriaceae</taxon>
        <taxon>Robertkochia</taxon>
    </lineage>
</organism>
<evidence type="ECO:0000256" key="3">
    <source>
        <dbReference type="ARBA" id="ARBA00022763"/>
    </source>
</evidence>
<keyword evidence="2 8" id="KW-0645">Protease</keyword>
<keyword evidence="7" id="KW-0456">Lyase</keyword>
<dbReference type="AlphaFoldDB" id="A0A4S3M4H1"/>
<keyword evidence="4 8" id="KW-0378">Hydrolase</keyword>